<dbReference type="EMBL" id="BRLB01000001">
    <property type="protein sequence ID" value="GKX28160.1"/>
    <property type="molecule type" value="Genomic_DNA"/>
</dbReference>
<evidence type="ECO:0000256" key="3">
    <source>
        <dbReference type="PROSITE-ProRule" id="PRU01278"/>
    </source>
</evidence>
<keyword evidence="6" id="KW-1185">Reference proteome</keyword>
<dbReference type="InterPro" id="IPR037233">
    <property type="entry name" value="CcmK-like_sf"/>
</dbReference>
<feature type="domain" description="BMC" evidence="4">
    <location>
        <begin position="5"/>
        <end position="86"/>
    </location>
</feature>
<dbReference type="PANTHER" id="PTHR33941">
    <property type="entry name" value="PROPANEDIOL UTILIZATION PROTEIN PDUA"/>
    <property type="match status" value="1"/>
</dbReference>
<dbReference type="Proteomes" id="UP001144256">
    <property type="component" value="Unassembled WGS sequence"/>
</dbReference>
<comment type="caution">
    <text evidence="5">The sequence shown here is derived from an EMBL/GenBank/DDBJ whole genome shotgun (WGS) entry which is preliminary data.</text>
</comment>
<dbReference type="Gene3D" id="3.30.70.1710">
    <property type="match status" value="2"/>
</dbReference>
<dbReference type="PROSITE" id="PS51930">
    <property type="entry name" value="BMC_2"/>
    <property type="match status" value="2"/>
</dbReference>
<gene>
    <name evidence="5" type="ORF">SH1V18_06400</name>
</gene>
<evidence type="ECO:0000259" key="4">
    <source>
        <dbReference type="PROSITE" id="PS51930"/>
    </source>
</evidence>
<dbReference type="PANTHER" id="PTHR33941:SF11">
    <property type="entry name" value="BACTERIAL MICROCOMPARTMENT SHELL PROTEIN PDUJ"/>
    <property type="match status" value="1"/>
</dbReference>
<evidence type="ECO:0000313" key="5">
    <source>
        <dbReference type="EMBL" id="GKX28160.1"/>
    </source>
</evidence>
<dbReference type="AlphaFoldDB" id="A0A9W5Y8X0"/>
<dbReference type="InterPro" id="IPR050575">
    <property type="entry name" value="BMC_shell"/>
</dbReference>
<dbReference type="InterPro" id="IPR011238">
    <property type="entry name" value="Micro_shell_prot_PduT"/>
</dbReference>
<dbReference type="InterPro" id="IPR044872">
    <property type="entry name" value="CcmK/CsoS1_BMC"/>
</dbReference>
<accession>A0A9W5Y8X0</accession>
<organism evidence="5 6">
    <name type="scientific">Vallitalea longa</name>
    <dbReference type="NCBI Taxonomy" id="2936439"/>
    <lineage>
        <taxon>Bacteria</taxon>
        <taxon>Bacillati</taxon>
        <taxon>Bacillota</taxon>
        <taxon>Clostridia</taxon>
        <taxon>Lachnospirales</taxon>
        <taxon>Vallitaleaceae</taxon>
        <taxon>Vallitalea</taxon>
    </lineage>
</organism>
<proteinExistence type="inferred from homology"/>
<dbReference type="InterPro" id="IPR000249">
    <property type="entry name" value="BMC_dom"/>
</dbReference>
<dbReference type="GO" id="GO:0031469">
    <property type="term" value="C:bacterial microcompartment"/>
    <property type="evidence" value="ECO:0007669"/>
    <property type="project" value="UniProtKB-SubCell"/>
</dbReference>
<evidence type="ECO:0000313" key="6">
    <source>
        <dbReference type="Proteomes" id="UP001144256"/>
    </source>
</evidence>
<feature type="domain" description="BMC" evidence="4">
    <location>
        <begin position="96"/>
        <end position="182"/>
    </location>
</feature>
<reference evidence="5" key="1">
    <citation type="submission" date="2022-06" db="EMBL/GenBank/DDBJ databases">
        <title>Vallitalea longa sp. nov., an anaerobic bacterium isolated from marine sediment.</title>
        <authorList>
            <person name="Hirano S."/>
            <person name="Terahara T."/>
            <person name="Mori K."/>
            <person name="Hamada M."/>
            <person name="Matsumoto R."/>
            <person name="Kobayashi T."/>
        </authorList>
    </citation>
    <scope>NUCLEOTIDE SEQUENCE</scope>
    <source>
        <strain evidence="5">SH18-1</strain>
    </source>
</reference>
<name>A0A9W5Y8X0_9FIRM</name>
<sequence>MMEYALGMVEFKNIAMGISVTDLMVKAANVIIVKSIITCPGKYMVIIRGKLSSINAAIEKSIEYEEIVSDYFILGNPHDSVFDAFNGKYEINKDEAMGIIETSNVPCLIEAADMIAKTARCYILKIKMARELGGKALVFFAGEVAAVEASSKAAIKYVTEKDKLVSHSIIASPDPMIWDTLIK</sequence>
<dbReference type="PIRSF" id="PIRSF034834">
    <property type="entry name" value="PduT"/>
    <property type="match status" value="1"/>
</dbReference>
<comment type="subcellular location">
    <subcellularLocation>
        <location evidence="1">Bacterial microcompartment</location>
    </subcellularLocation>
</comment>
<dbReference type="Pfam" id="PF00936">
    <property type="entry name" value="BMC"/>
    <property type="match status" value="2"/>
</dbReference>
<dbReference type="SMART" id="SM00877">
    <property type="entry name" value="BMC"/>
    <property type="match status" value="2"/>
</dbReference>
<evidence type="ECO:0000256" key="1">
    <source>
        <dbReference type="ARBA" id="ARBA00024322"/>
    </source>
</evidence>
<dbReference type="SUPFAM" id="SSF143414">
    <property type="entry name" value="CcmK-like"/>
    <property type="match status" value="2"/>
</dbReference>
<keyword evidence="2" id="KW-1283">Bacterial microcompartment</keyword>
<evidence type="ECO:0000256" key="2">
    <source>
        <dbReference type="ARBA" id="ARBA00024446"/>
    </source>
</evidence>
<protein>
    <submittedName>
        <fullName evidence="5">Propanediol utilization: polyhedral bodies pduT</fullName>
    </submittedName>
</protein>
<dbReference type="CDD" id="cd07054">
    <property type="entry name" value="BMC_PduT_repeat2"/>
    <property type="match status" value="1"/>
</dbReference>
<comment type="similarity">
    <text evidence="3">Belongs to the bacterial microcompartments protein family.</text>
</comment>